<dbReference type="AlphaFoldDB" id="J0D476"/>
<keyword evidence="4 12" id="KW-0645">Protease</keyword>
<gene>
    <name evidence="12" type="primary">htpX</name>
    <name evidence="14" type="ORF">HMPREF9156_00941</name>
</gene>
<dbReference type="GO" id="GO:0008270">
    <property type="term" value="F:zinc ion binding"/>
    <property type="evidence" value="ECO:0007669"/>
    <property type="project" value="UniProtKB-UniRule"/>
</dbReference>
<evidence type="ECO:0000256" key="4">
    <source>
        <dbReference type="ARBA" id="ARBA00022670"/>
    </source>
</evidence>
<keyword evidence="6 12" id="KW-0479">Metal-binding</keyword>
<dbReference type="HOGENOM" id="CLU_042266_3_1_11"/>
<feature type="domain" description="Peptidase M48" evidence="13">
    <location>
        <begin position="78"/>
        <end position="291"/>
    </location>
</feature>
<keyword evidence="9 12" id="KW-1133">Transmembrane helix</keyword>
<dbReference type="HAMAP" id="MF_00188">
    <property type="entry name" value="Pept_M48_protease_HtpX"/>
    <property type="match status" value="1"/>
</dbReference>
<comment type="similarity">
    <text evidence="2 12">Belongs to the peptidase M48B family.</text>
</comment>
<dbReference type="InterPro" id="IPR050083">
    <property type="entry name" value="HtpX_protease"/>
</dbReference>
<feature type="binding site" evidence="12">
    <location>
        <position position="146"/>
    </location>
    <ligand>
        <name>Zn(2+)</name>
        <dbReference type="ChEBI" id="CHEBI:29105"/>
        <note>catalytic</note>
    </ligand>
</feature>
<evidence type="ECO:0000256" key="5">
    <source>
        <dbReference type="ARBA" id="ARBA00022692"/>
    </source>
</evidence>
<keyword evidence="8 12" id="KW-0862">Zinc</keyword>
<dbReference type="STRING" id="857290.HMPREF9156_00941"/>
<name>J0D476_9BIFI</name>
<proteinExistence type="inferred from homology"/>
<feature type="active site" evidence="12">
    <location>
        <position position="143"/>
    </location>
</feature>
<dbReference type="PANTHER" id="PTHR43221">
    <property type="entry name" value="PROTEASE HTPX"/>
    <property type="match status" value="1"/>
</dbReference>
<evidence type="ECO:0000256" key="12">
    <source>
        <dbReference type="HAMAP-Rule" id="MF_00188"/>
    </source>
</evidence>
<reference evidence="14 15" key="1">
    <citation type="submission" date="2012-01" db="EMBL/GenBank/DDBJ databases">
        <title>The Genome Sequence of Scardovia wiggsiae F0424.</title>
        <authorList>
            <consortium name="The Broad Institute Genome Sequencing Platform"/>
            <person name="Earl A."/>
            <person name="Ward D."/>
            <person name="Feldgarden M."/>
            <person name="Gevers D."/>
            <person name="Izard J."/>
            <person name="Ganesan A."/>
            <person name="Baranova O.V."/>
            <person name="Blanton J.M."/>
            <person name="Tanner A.C."/>
            <person name="Mathney J."/>
            <person name="Dewhirst F.E."/>
            <person name="Young S.K."/>
            <person name="Zeng Q."/>
            <person name="Gargeya S."/>
            <person name="Fitzgerald M."/>
            <person name="Haas B."/>
            <person name="Abouelleil A."/>
            <person name="Alvarado L."/>
            <person name="Arachchi H.M."/>
            <person name="Berlin A."/>
            <person name="Chapman S.B."/>
            <person name="Gearin G."/>
            <person name="Goldberg J."/>
            <person name="Griggs A."/>
            <person name="Gujja S."/>
            <person name="Hansen M."/>
            <person name="Heiman D."/>
            <person name="Howarth C."/>
            <person name="Larimer J."/>
            <person name="Lui A."/>
            <person name="MacDonald P.J.P."/>
            <person name="McCowen C."/>
            <person name="Montmayeur A."/>
            <person name="Murphy C."/>
            <person name="Neiman D."/>
            <person name="Pearson M."/>
            <person name="Priest M."/>
            <person name="Roberts A."/>
            <person name="Saif S."/>
            <person name="Shea T."/>
            <person name="Sisk P."/>
            <person name="Stolte C."/>
            <person name="Sykes S."/>
            <person name="Wortman J."/>
            <person name="Nusbaum C."/>
            <person name="Birren B."/>
        </authorList>
    </citation>
    <scope>NUCLEOTIDE SEQUENCE [LARGE SCALE GENOMIC DNA]</scope>
    <source>
        <strain evidence="14 15">F0424</strain>
    </source>
</reference>
<comment type="cofactor">
    <cofactor evidence="12">
        <name>Zn(2+)</name>
        <dbReference type="ChEBI" id="CHEBI:29105"/>
    </cofactor>
    <text evidence="12">Binds 1 zinc ion per subunit.</text>
</comment>
<dbReference type="Pfam" id="PF01435">
    <property type="entry name" value="Peptidase_M48"/>
    <property type="match status" value="1"/>
</dbReference>
<dbReference type="GO" id="GO:0005886">
    <property type="term" value="C:plasma membrane"/>
    <property type="evidence" value="ECO:0007669"/>
    <property type="project" value="UniProtKB-SubCell"/>
</dbReference>
<keyword evidence="7 12" id="KW-0378">Hydrolase</keyword>
<evidence type="ECO:0000256" key="8">
    <source>
        <dbReference type="ARBA" id="ARBA00022833"/>
    </source>
</evidence>
<evidence type="ECO:0000256" key="9">
    <source>
        <dbReference type="ARBA" id="ARBA00022989"/>
    </source>
</evidence>
<evidence type="ECO:0000256" key="7">
    <source>
        <dbReference type="ARBA" id="ARBA00022801"/>
    </source>
</evidence>
<keyword evidence="3 12" id="KW-1003">Cell membrane</keyword>
<dbReference type="Gene3D" id="3.30.2010.10">
    <property type="entry name" value="Metalloproteases ('zincins'), catalytic domain"/>
    <property type="match status" value="1"/>
</dbReference>
<evidence type="ECO:0000256" key="10">
    <source>
        <dbReference type="ARBA" id="ARBA00023049"/>
    </source>
</evidence>
<organism evidence="14 15">
    <name type="scientific">Scardovia wiggsiae F0424</name>
    <dbReference type="NCBI Taxonomy" id="857290"/>
    <lineage>
        <taxon>Bacteria</taxon>
        <taxon>Bacillati</taxon>
        <taxon>Actinomycetota</taxon>
        <taxon>Actinomycetes</taxon>
        <taxon>Bifidobacteriales</taxon>
        <taxon>Bifidobacteriaceae</taxon>
        <taxon>Scardovia</taxon>
    </lineage>
</organism>
<feature type="transmembrane region" description="Helical" evidence="12">
    <location>
        <begin position="152"/>
        <end position="170"/>
    </location>
</feature>
<dbReference type="eggNOG" id="COG0501">
    <property type="taxonomic scope" value="Bacteria"/>
</dbReference>
<evidence type="ECO:0000256" key="3">
    <source>
        <dbReference type="ARBA" id="ARBA00022475"/>
    </source>
</evidence>
<keyword evidence="5 12" id="KW-0812">Transmembrane</keyword>
<dbReference type="GO" id="GO:0006508">
    <property type="term" value="P:proteolysis"/>
    <property type="evidence" value="ECO:0007669"/>
    <property type="project" value="UniProtKB-KW"/>
</dbReference>
<feature type="transmembrane region" description="Helical" evidence="12">
    <location>
        <begin position="41"/>
        <end position="59"/>
    </location>
</feature>
<dbReference type="InterPro" id="IPR001915">
    <property type="entry name" value="Peptidase_M48"/>
</dbReference>
<dbReference type="PANTHER" id="PTHR43221:SF1">
    <property type="entry name" value="PROTEASE HTPX"/>
    <property type="match status" value="1"/>
</dbReference>
<sequence>MNNQRFRVHGHANGLKTILLFSLMWAVIFIIWFLTGARQSTLAYYVVIAVVVTMGSYWFSDRIATAAMGAREVSEDESPNLYAIVRELSQKAGKPMPRIYVAPAESPNAFATGRNERHAVVCCTQGILQILDYREIRGVLGHELMHVYNHDILTSSIASAMSMVITYLGYSLMYFGGGSDRDGGRRGNPIGALLTMVLAPIGASLIQMAISRTREYDADEDGSRLTEDPQALANALRKIEAGVGERPLRPTNATRTMSAVMIANPFNTRTVSRLFSTHPPTEDRIARLEEMQREMYGESSVQDPADEQYMQH</sequence>
<comment type="caution">
    <text evidence="14">The sequence shown here is derived from an EMBL/GenBank/DDBJ whole genome shotgun (WGS) entry which is preliminary data.</text>
</comment>
<keyword evidence="10 12" id="KW-0482">Metalloprotease</keyword>
<evidence type="ECO:0000256" key="2">
    <source>
        <dbReference type="ARBA" id="ARBA00009779"/>
    </source>
</evidence>
<feature type="binding site" evidence="12">
    <location>
        <position position="215"/>
    </location>
    <ligand>
        <name>Zn(2+)</name>
        <dbReference type="ChEBI" id="CHEBI:29105"/>
        <note>catalytic</note>
    </ligand>
</feature>
<dbReference type="InterPro" id="IPR022919">
    <property type="entry name" value="Pept_M48_protease_HtpX"/>
</dbReference>
<dbReference type="RefSeq" id="WP_007148005.1">
    <property type="nucleotide sequence ID" value="NZ_AKCI01000001.1"/>
</dbReference>
<comment type="subcellular location">
    <subcellularLocation>
        <location evidence="1 12">Cell membrane</location>
        <topology evidence="1 12">Multi-pass membrane protein</topology>
    </subcellularLocation>
</comment>
<evidence type="ECO:0000256" key="6">
    <source>
        <dbReference type="ARBA" id="ARBA00022723"/>
    </source>
</evidence>
<keyword evidence="11 12" id="KW-0472">Membrane</keyword>
<feature type="transmembrane region" description="Helical" evidence="12">
    <location>
        <begin position="190"/>
        <end position="210"/>
    </location>
</feature>
<dbReference type="Proteomes" id="UP000006415">
    <property type="component" value="Unassembled WGS sequence"/>
</dbReference>
<dbReference type="NCBIfam" id="NF002839">
    <property type="entry name" value="PRK03072.1"/>
    <property type="match status" value="1"/>
</dbReference>
<evidence type="ECO:0000313" key="15">
    <source>
        <dbReference type="Proteomes" id="UP000006415"/>
    </source>
</evidence>
<dbReference type="GO" id="GO:0004222">
    <property type="term" value="F:metalloendopeptidase activity"/>
    <property type="evidence" value="ECO:0007669"/>
    <property type="project" value="UniProtKB-UniRule"/>
</dbReference>
<dbReference type="OrthoDB" id="15218at2"/>
<evidence type="ECO:0000256" key="1">
    <source>
        <dbReference type="ARBA" id="ARBA00004651"/>
    </source>
</evidence>
<feature type="transmembrane region" description="Helical" evidence="12">
    <location>
        <begin position="12"/>
        <end position="35"/>
    </location>
</feature>
<evidence type="ECO:0000313" key="14">
    <source>
        <dbReference type="EMBL" id="EJD64765.1"/>
    </source>
</evidence>
<dbReference type="EC" id="3.4.24.-" evidence="12"/>
<evidence type="ECO:0000256" key="11">
    <source>
        <dbReference type="ARBA" id="ARBA00023136"/>
    </source>
</evidence>
<keyword evidence="15" id="KW-1185">Reference proteome</keyword>
<dbReference type="EMBL" id="AGZS01000005">
    <property type="protein sequence ID" value="EJD64765.1"/>
    <property type="molecule type" value="Genomic_DNA"/>
</dbReference>
<feature type="binding site" evidence="12">
    <location>
        <position position="142"/>
    </location>
    <ligand>
        <name>Zn(2+)</name>
        <dbReference type="ChEBI" id="CHEBI:29105"/>
        <note>catalytic</note>
    </ligand>
</feature>
<evidence type="ECO:0000259" key="13">
    <source>
        <dbReference type="Pfam" id="PF01435"/>
    </source>
</evidence>
<accession>J0D476</accession>
<protein>
    <recommendedName>
        <fullName evidence="12">Protease HtpX homolog</fullName>
        <ecNumber evidence="12">3.4.24.-</ecNumber>
    </recommendedName>
</protein>